<dbReference type="AlphaFoldDB" id="A0A8D9ERR8"/>
<dbReference type="EMBL" id="HBUF01561461">
    <property type="protein sequence ID" value="CAG6762584.1"/>
    <property type="molecule type" value="Transcribed_RNA"/>
</dbReference>
<dbReference type="EMBL" id="HBUF01561451">
    <property type="protein sequence ID" value="CAG6762543.1"/>
    <property type="molecule type" value="Transcribed_RNA"/>
</dbReference>
<dbReference type="Pfam" id="PF06093">
    <property type="entry name" value="Spt4"/>
    <property type="match status" value="1"/>
</dbReference>
<dbReference type="InterPro" id="IPR022800">
    <property type="entry name" value="Spt4/RpoE2_Znf"/>
</dbReference>
<dbReference type="EMBL" id="HBUF01561457">
    <property type="protein sequence ID" value="CAG6762567.1"/>
    <property type="molecule type" value="Transcribed_RNA"/>
</dbReference>
<dbReference type="EMBL" id="HBUF01561462">
    <property type="protein sequence ID" value="CAG6762588.1"/>
    <property type="molecule type" value="Transcribed_RNA"/>
</dbReference>
<keyword evidence="4" id="KW-0539">Nucleus</keyword>
<dbReference type="GO" id="GO:0008270">
    <property type="term" value="F:zinc ion binding"/>
    <property type="evidence" value="ECO:0007669"/>
    <property type="project" value="InterPro"/>
</dbReference>
<keyword evidence="6" id="KW-0251">Elongation factor</keyword>
<evidence type="ECO:0000256" key="1">
    <source>
        <dbReference type="ARBA" id="ARBA00004123"/>
    </source>
</evidence>
<evidence type="ECO:0000313" key="6">
    <source>
        <dbReference type="EMBL" id="CAG6762584.1"/>
    </source>
</evidence>
<keyword evidence="3" id="KW-0804">Transcription</keyword>
<dbReference type="EMBL" id="HBUF01561452">
    <property type="protein sequence ID" value="CAG6762547.1"/>
    <property type="molecule type" value="Transcribed_RNA"/>
</dbReference>
<dbReference type="GO" id="GO:0006355">
    <property type="term" value="P:regulation of DNA-templated transcription"/>
    <property type="evidence" value="ECO:0007669"/>
    <property type="project" value="InterPro"/>
</dbReference>
<name>A0A8D9ERR8_9HEMI</name>
<dbReference type="EMBL" id="HBUF01561453">
    <property type="protein sequence ID" value="CAG6762551.1"/>
    <property type="molecule type" value="Transcribed_RNA"/>
</dbReference>
<evidence type="ECO:0000256" key="2">
    <source>
        <dbReference type="ARBA" id="ARBA00010464"/>
    </source>
</evidence>
<dbReference type="EMBL" id="HBUF01561459">
    <property type="protein sequence ID" value="CAG6762576.1"/>
    <property type="molecule type" value="Transcribed_RNA"/>
</dbReference>
<dbReference type="GO" id="GO:0032044">
    <property type="term" value="C:DSIF complex"/>
    <property type="evidence" value="ECO:0007669"/>
    <property type="project" value="TreeGrafter"/>
</dbReference>
<dbReference type="EMBL" id="HBUF01561455">
    <property type="protein sequence ID" value="CAG6762559.1"/>
    <property type="molecule type" value="Transcribed_RNA"/>
</dbReference>
<dbReference type="GO" id="GO:0000993">
    <property type="term" value="F:RNA polymerase II complex binding"/>
    <property type="evidence" value="ECO:0007669"/>
    <property type="project" value="TreeGrafter"/>
</dbReference>
<dbReference type="EMBL" id="HBUF01561463">
    <property type="protein sequence ID" value="CAG6762592.1"/>
    <property type="molecule type" value="Transcribed_RNA"/>
</dbReference>
<evidence type="ECO:0000259" key="5">
    <source>
        <dbReference type="SMART" id="SM01389"/>
    </source>
</evidence>
<comment type="subcellular location">
    <subcellularLocation>
        <location evidence="1">Nucleus</location>
    </subcellularLocation>
</comment>
<proteinExistence type="inferred from homology"/>
<dbReference type="InterPro" id="IPR038510">
    <property type="entry name" value="Spt4_sf"/>
</dbReference>
<dbReference type="EMBL" id="HBUF01561456">
    <property type="protein sequence ID" value="CAG6762563.1"/>
    <property type="molecule type" value="Transcribed_RNA"/>
</dbReference>
<dbReference type="InterPro" id="IPR009287">
    <property type="entry name" value="Spt4"/>
</dbReference>
<dbReference type="SMART" id="SM01389">
    <property type="entry name" value="Spt4"/>
    <property type="match status" value="1"/>
</dbReference>
<dbReference type="EMBL" id="HBUF01561465">
    <property type="protein sequence ID" value="CAG6762600.1"/>
    <property type="molecule type" value="Transcribed_RNA"/>
</dbReference>
<dbReference type="SUPFAM" id="SSF63393">
    <property type="entry name" value="RNA polymerase subunits"/>
    <property type="match status" value="1"/>
</dbReference>
<dbReference type="EMBL" id="HBUF01561460">
    <property type="protein sequence ID" value="CAG6762580.1"/>
    <property type="molecule type" value="Transcribed_RNA"/>
</dbReference>
<dbReference type="EMBL" id="HBUF01561464">
    <property type="protein sequence ID" value="CAG6762596.1"/>
    <property type="molecule type" value="Transcribed_RNA"/>
</dbReference>
<dbReference type="EMBL" id="HBUF01561466">
    <property type="protein sequence ID" value="CAG6762604.1"/>
    <property type="molecule type" value="Transcribed_RNA"/>
</dbReference>
<dbReference type="EMBL" id="HBUF01561458">
    <property type="protein sequence ID" value="CAG6762572.1"/>
    <property type="molecule type" value="Transcribed_RNA"/>
</dbReference>
<accession>A0A8D9ERR8</accession>
<protein>
    <submittedName>
        <fullName evidence="6">Transcription elongation factor SPT4</fullName>
    </submittedName>
</protein>
<feature type="domain" description="Spt4/RpoE2 zinc finger" evidence="5">
    <location>
        <begin position="25"/>
        <end position="77"/>
    </location>
</feature>
<dbReference type="GO" id="GO:0003746">
    <property type="term" value="F:translation elongation factor activity"/>
    <property type="evidence" value="ECO:0007669"/>
    <property type="project" value="UniProtKB-KW"/>
</dbReference>
<dbReference type="GO" id="GO:0140673">
    <property type="term" value="P:transcription elongation-coupled chromatin remodeling"/>
    <property type="evidence" value="ECO:0007669"/>
    <property type="project" value="InterPro"/>
</dbReference>
<dbReference type="PANTHER" id="PTHR12882">
    <property type="entry name" value="SUPPRESSOR OF TY 4"/>
    <property type="match status" value="1"/>
</dbReference>
<sequence length="104" mass="12513">MIGYLHFILKLYSDRLGHFLQQKWYLLSKLFFLKLNDKLSLYFCFRMIALMDPKDSWVAKWQRINRFVPGVYAISVAGRLPHSAITEMQRRGIVYKQRDLADRR</sequence>
<keyword evidence="6" id="KW-0648">Protein biosynthesis</keyword>
<dbReference type="EMBL" id="HBUF01561454">
    <property type="protein sequence ID" value="CAG6762555.1"/>
    <property type="molecule type" value="Transcribed_RNA"/>
</dbReference>
<dbReference type="Gene3D" id="3.30.40.210">
    <property type="match status" value="1"/>
</dbReference>
<dbReference type="PANTHER" id="PTHR12882:SF1">
    <property type="entry name" value="TRANSCRIPTION ELONGATION FACTOR SPT4"/>
    <property type="match status" value="1"/>
</dbReference>
<dbReference type="InterPro" id="IPR029040">
    <property type="entry name" value="RPABC4/Spt4"/>
</dbReference>
<evidence type="ECO:0000256" key="4">
    <source>
        <dbReference type="ARBA" id="ARBA00023242"/>
    </source>
</evidence>
<organism evidence="6">
    <name type="scientific">Cacopsylla melanoneura</name>
    <dbReference type="NCBI Taxonomy" id="428564"/>
    <lineage>
        <taxon>Eukaryota</taxon>
        <taxon>Metazoa</taxon>
        <taxon>Ecdysozoa</taxon>
        <taxon>Arthropoda</taxon>
        <taxon>Hexapoda</taxon>
        <taxon>Insecta</taxon>
        <taxon>Pterygota</taxon>
        <taxon>Neoptera</taxon>
        <taxon>Paraneoptera</taxon>
        <taxon>Hemiptera</taxon>
        <taxon>Sternorrhyncha</taxon>
        <taxon>Psylloidea</taxon>
        <taxon>Psyllidae</taxon>
        <taxon>Psyllinae</taxon>
        <taxon>Cacopsylla</taxon>
    </lineage>
</organism>
<comment type="similarity">
    <text evidence="2">Belongs to the SPT4 family.</text>
</comment>
<reference evidence="6" key="1">
    <citation type="submission" date="2021-05" db="EMBL/GenBank/DDBJ databases">
        <authorList>
            <person name="Alioto T."/>
            <person name="Alioto T."/>
            <person name="Gomez Garrido J."/>
        </authorList>
    </citation>
    <scope>NUCLEOTIDE SEQUENCE</scope>
</reference>
<evidence type="ECO:0000256" key="3">
    <source>
        <dbReference type="ARBA" id="ARBA00023163"/>
    </source>
</evidence>